<proteinExistence type="predicted"/>
<name>A0A450WDW3_9GAMM</name>
<dbReference type="PROSITE" id="PS51257">
    <property type="entry name" value="PROKAR_LIPOPROTEIN"/>
    <property type="match status" value="1"/>
</dbReference>
<gene>
    <name evidence="1" type="ORF">BECKLFY1418C_GA0070996_101410</name>
</gene>
<organism evidence="1">
    <name type="scientific">Candidatus Kentrum sp. LFY</name>
    <dbReference type="NCBI Taxonomy" id="2126342"/>
    <lineage>
        <taxon>Bacteria</taxon>
        <taxon>Pseudomonadati</taxon>
        <taxon>Pseudomonadota</taxon>
        <taxon>Gammaproteobacteria</taxon>
        <taxon>Candidatus Kentrum</taxon>
    </lineage>
</organism>
<dbReference type="AlphaFoldDB" id="A0A450WDW3"/>
<reference evidence="1" key="1">
    <citation type="submission" date="2019-02" db="EMBL/GenBank/DDBJ databases">
        <authorList>
            <person name="Gruber-Vodicka R. H."/>
            <person name="Seah K. B. B."/>
        </authorList>
    </citation>
    <scope>NUCLEOTIDE SEQUENCE</scope>
    <source>
        <strain evidence="1">BECK_BY7</strain>
    </source>
</reference>
<sequence>MRARVSRVSRILVIPAAAWLITGCIPNLEDPVFRMNLAASQRSNLEINHSLRSVFLHGVPENPVFSVDNKRVALLRGVPMEKGETYKIYLVWPAFNTPWLKRGLLKGT</sequence>
<accession>A0A450WDW3</accession>
<protein>
    <submittedName>
        <fullName evidence="1">Uncharacterized protein</fullName>
    </submittedName>
</protein>
<dbReference type="EMBL" id="CAADFN010000014">
    <property type="protein sequence ID" value="VFK15266.1"/>
    <property type="molecule type" value="Genomic_DNA"/>
</dbReference>
<evidence type="ECO:0000313" key="1">
    <source>
        <dbReference type="EMBL" id="VFK15266.1"/>
    </source>
</evidence>